<dbReference type="InterPro" id="IPR043502">
    <property type="entry name" value="DNA/RNA_pol_sf"/>
</dbReference>
<dbReference type="PROSITE" id="PS50878">
    <property type="entry name" value="RT_POL"/>
    <property type="match status" value="1"/>
</dbReference>
<dbReference type="InterPro" id="IPR026960">
    <property type="entry name" value="RVT-Znf"/>
</dbReference>
<keyword evidence="1" id="KW-1133">Transmembrane helix</keyword>
<keyword evidence="4" id="KW-1185">Reference proteome</keyword>
<dbReference type="PANTHER" id="PTHR33116:SF78">
    <property type="entry name" value="OS12G0587133 PROTEIN"/>
    <property type="match status" value="1"/>
</dbReference>
<dbReference type="InterPro" id="IPR000477">
    <property type="entry name" value="RT_dom"/>
</dbReference>
<evidence type="ECO:0000313" key="3">
    <source>
        <dbReference type="EMBL" id="CAA7059505.1"/>
    </source>
</evidence>
<feature type="domain" description="Reverse transcriptase" evidence="2">
    <location>
        <begin position="1"/>
        <end position="272"/>
    </location>
</feature>
<dbReference type="Proteomes" id="UP000467841">
    <property type="component" value="Unassembled WGS sequence"/>
</dbReference>
<evidence type="ECO:0000259" key="2">
    <source>
        <dbReference type="PROSITE" id="PS50878"/>
    </source>
</evidence>
<gene>
    <name evidence="3" type="ORF">MERR_LOCUS46741</name>
</gene>
<dbReference type="CDD" id="cd01650">
    <property type="entry name" value="RT_nLTR_like"/>
    <property type="match status" value="1"/>
</dbReference>
<dbReference type="PANTHER" id="PTHR33116">
    <property type="entry name" value="REVERSE TRANSCRIPTASE ZINC-BINDING DOMAIN-CONTAINING PROTEIN-RELATED-RELATED"/>
    <property type="match status" value="1"/>
</dbReference>
<comment type="caution">
    <text evidence="3">The sequence shown here is derived from an EMBL/GenBank/DDBJ whole genome shotgun (WGS) entry which is preliminary data.</text>
</comment>
<proteinExistence type="predicted"/>
<dbReference type="Pfam" id="PF13966">
    <property type="entry name" value="zf-RVT"/>
    <property type="match status" value="1"/>
</dbReference>
<keyword evidence="1" id="KW-0472">Membrane</keyword>
<evidence type="ECO:0000313" key="4">
    <source>
        <dbReference type="Proteomes" id="UP000467841"/>
    </source>
</evidence>
<protein>
    <recommendedName>
        <fullName evidence="2">Reverse transcriptase domain-containing protein</fullName>
    </recommendedName>
</protein>
<name>A0A6D2L4U3_9BRAS</name>
<dbReference type="OrthoDB" id="1096322at2759"/>
<feature type="transmembrane region" description="Helical" evidence="1">
    <location>
        <begin position="105"/>
        <end position="125"/>
    </location>
</feature>
<evidence type="ECO:0000256" key="1">
    <source>
        <dbReference type="SAM" id="Phobius"/>
    </source>
</evidence>
<dbReference type="SUPFAM" id="SSF56672">
    <property type="entry name" value="DNA/RNA polymerases"/>
    <property type="match status" value="1"/>
</dbReference>
<reference evidence="3" key="1">
    <citation type="submission" date="2020-01" db="EMBL/GenBank/DDBJ databases">
        <authorList>
            <person name="Mishra B."/>
        </authorList>
    </citation>
    <scope>NUCLEOTIDE SEQUENCE [LARGE SCALE GENOMIC DNA]</scope>
</reference>
<keyword evidence="1" id="KW-0812">Transmembrane</keyword>
<dbReference type="AlphaFoldDB" id="A0A6D2L4U3"/>
<organism evidence="3 4">
    <name type="scientific">Microthlaspi erraticum</name>
    <dbReference type="NCBI Taxonomy" id="1685480"/>
    <lineage>
        <taxon>Eukaryota</taxon>
        <taxon>Viridiplantae</taxon>
        <taxon>Streptophyta</taxon>
        <taxon>Embryophyta</taxon>
        <taxon>Tracheophyta</taxon>
        <taxon>Spermatophyta</taxon>
        <taxon>Magnoliopsida</taxon>
        <taxon>eudicotyledons</taxon>
        <taxon>Gunneridae</taxon>
        <taxon>Pentapetalae</taxon>
        <taxon>rosids</taxon>
        <taxon>malvids</taxon>
        <taxon>Brassicales</taxon>
        <taxon>Brassicaceae</taxon>
        <taxon>Coluteocarpeae</taxon>
        <taxon>Microthlaspi</taxon>
    </lineage>
</organism>
<dbReference type="Pfam" id="PF00078">
    <property type="entry name" value="RVT_1"/>
    <property type="match status" value="1"/>
</dbReference>
<dbReference type="EMBL" id="CACVBM020001784">
    <property type="protein sequence ID" value="CAA7059505.1"/>
    <property type="molecule type" value="Genomic_DNA"/>
</dbReference>
<sequence length="685" mass="76961">MPRGVNATILSLIPKHKDSQTMNDYRPIACCNFLYKVISKILANRLKLILSDAIEPNQSAFVKGRLLVENVLLASELVNGYHKSSISTRCTIKFDIAKAFDTVKWSFIIAVLQAMGLPLVFINWIHVCISTASFSVVVSGGLEGFFTSARGIRQGCSLSPYLYVILNNVLSKMLNRAASSGIFGYHPQCKEVNFTHLSFADDILVFTDGTIGSLSGVLEVMSSFARISGLYINTSMSSIFAAGQGASTLVAAVAVRGLAVGTLPIRYLGLPLTTKALTVQDYEPLIDKIRSRFISWPTKILSCAGRLQLIKSVIASTVNFWSSDFILPKSCLDTIAGMCSAFLWSDSPHDTHKAKVSWVDLCLPKAEGGLGIRSLRTSSLVFALNLIWRLFSSSGSLWVAWVRHYLMKDEPFWTAKEGSSGSWVWRKLLKMRPLASLFGIHRLARVVEAVNGTSWRLRRQRGSLPFGLAATIRALPIPRASLGEDVVLWKHDEGDYKDKFSSSQTWQQIRNKRDNVSWHRIVWFAQGVQRFSFTVWLAVMNRLSTGDRMRTWEFDQSCLFCGERNETRDHLYFACPYTYTVLLDLGGSLLGHAATPDWEETVNFLSYTCHHFMDSILQCMLFQACIYHIWRERNARRHGSSPIAIAVMKRIIDKSMCNIIASLRYRSPHKLEGLLRQWFAVRGTV</sequence>
<accession>A0A6D2L4U3</accession>